<dbReference type="InterPro" id="IPR006665">
    <property type="entry name" value="OmpA-like"/>
</dbReference>
<dbReference type="InterPro" id="IPR029046">
    <property type="entry name" value="LolA/LolB/LppX"/>
</dbReference>
<evidence type="ECO:0000256" key="2">
    <source>
        <dbReference type="ARBA" id="ARBA00022729"/>
    </source>
</evidence>
<dbReference type="SUPFAM" id="SSF103088">
    <property type="entry name" value="OmpA-like"/>
    <property type="match status" value="1"/>
</dbReference>
<evidence type="ECO:0000256" key="1">
    <source>
        <dbReference type="ARBA" id="ARBA00004442"/>
    </source>
</evidence>
<dbReference type="EMBL" id="CABFNB010000006">
    <property type="protein sequence ID" value="VTZ59255.1"/>
    <property type="molecule type" value="Genomic_DNA"/>
</dbReference>
<dbReference type="Proteomes" id="UP000507954">
    <property type="component" value="Unassembled WGS sequence"/>
</dbReference>
<proteinExistence type="predicted"/>
<sequence>MSNTQIAVLGDKKYDLRWRKIGRNASLHAGVVRKLLMAGALLAGTNTPSWSQSMTDPVNRYSKESMQQALQTREQYDVHGLSFDTGQSTLQPSAKPLLDDIATALKNFPDWGLRIVGHTDASGSAESNERLSLERADTIKAALVERGIDAGKLLAAGAGQNRPIASNETDEGRALNRRVELMRFTDSAEAKKLLKAMSVYLAAQKAISFEYDANLQVVTNSDQKLGLASSGTVSLSRPDKVHTTRSGGFVDVESLFDGKTLTLLGKNVNKYTQVEIPGTVDHLVDELKDKYGLPLPAADLLLTNAYDELVQGVYDSKDLGSGVINGAECDSLAFRKDDVDFQIWVAQGAQPHPCRLVITSRLVKGGPEYSVQIRNWKSGDGVMPGDFSFKNSTNAEKIDVNDLKGSLGELPENFVGGEGK</sequence>
<dbReference type="PANTHER" id="PTHR30329:SF20">
    <property type="entry name" value="EXPORTED PROTEIN"/>
    <property type="match status" value="1"/>
</dbReference>
<dbReference type="InterPro" id="IPR019207">
    <property type="entry name" value="DUF2092"/>
</dbReference>
<reference evidence="6" key="1">
    <citation type="submission" date="2019-06" db="EMBL/GenBank/DDBJ databases">
        <authorList>
            <person name="Le Quere A."/>
            <person name="Colella S."/>
        </authorList>
    </citation>
    <scope>NUCLEOTIDE SEQUENCE</scope>
    <source>
        <strain evidence="6">EmedicaeMD41</strain>
    </source>
</reference>
<keyword evidence="3 4" id="KW-0472">Membrane</keyword>
<dbReference type="PROSITE" id="PS51123">
    <property type="entry name" value="OMPA_2"/>
    <property type="match status" value="1"/>
</dbReference>
<evidence type="ECO:0000256" key="3">
    <source>
        <dbReference type="ARBA" id="ARBA00023136"/>
    </source>
</evidence>
<feature type="domain" description="OmpA-like" evidence="5">
    <location>
        <begin position="70"/>
        <end position="187"/>
    </location>
</feature>
<name>A0A508WNU9_9HYPH</name>
<dbReference type="InterPro" id="IPR006664">
    <property type="entry name" value="OMP_bac"/>
</dbReference>
<evidence type="ECO:0000313" key="6">
    <source>
        <dbReference type="EMBL" id="VTZ59255.1"/>
    </source>
</evidence>
<dbReference type="Gene3D" id="3.30.1330.60">
    <property type="entry name" value="OmpA-like domain"/>
    <property type="match status" value="1"/>
</dbReference>
<dbReference type="GO" id="GO:0009279">
    <property type="term" value="C:cell outer membrane"/>
    <property type="evidence" value="ECO:0007669"/>
    <property type="project" value="UniProtKB-SubCell"/>
</dbReference>
<comment type="subcellular location">
    <subcellularLocation>
        <location evidence="1">Cell outer membrane</location>
    </subcellularLocation>
</comment>
<dbReference type="AlphaFoldDB" id="A0A508WNU9"/>
<gene>
    <name evidence="6" type="ORF">EMEDMD4_1030004</name>
</gene>
<dbReference type="PRINTS" id="PR01021">
    <property type="entry name" value="OMPADOMAIN"/>
</dbReference>
<dbReference type="Pfam" id="PF00691">
    <property type="entry name" value="OmpA"/>
    <property type="match status" value="1"/>
</dbReference>
<protein>
    <submittedName>
        <fullName evidence="6">OmpA/MotB domain protein</fullName>
    </submittedName>
</protein>
<dbReference type="InterPro" id="IPR050330">
    <property type="entry name" value="Bact_OuterMem_StrucFunc"/>
</dbReference>
<evidence type="ECO:0000256" key="4">
    <source>
        <dbReference type="PROSITE-ProRule" id="PRU00473"/>
    </source>
</evidence>
<dbReference type="InterPro" id="IPR036737">
    <property type="entry name" value="OmpA-like_sf"/>
</dbReference>
<accession>A0A508WNU9</accession>
<dbReference type="SUPFAM" id="SSF89392">
    <property type="entry name" value="Prokaryotic lipoproteins and lipoprotein localization factors"/>
    <property type="match status" value="1"/>
</dbReference>
<keyword evidence="2" id="KW-0732">Signal</keyword>
<organism evidence="6">
    <name type="scientific">Sinorhizobium medicae</name>
    <dbReference type="NCBI Taxonomy" id="110321"/>
    <lineage>
        <taxon>Bacteria</taxon>
        <taxon>Pseudomonadati</taxon>
        <taxon>Pseudomonadota</taxon>
        <taxon>Alphaproteobacteria</taxon>
        <taxon>Hyphomicrobiales</taxon>
        <taxon>Rhizobiaceae</taxon>
        <taxon>Sinorhizobium/Ensifer group</taxon>
        <taxon>Sinorhizobium</taxon>
    </lineage>
</organism>
<evidence type="ECO:0000259" key="5">
    <source>
        <dbReference type="PROSITE" id="PS51123"/>
    </source>
</evidence>
<dbReference type="PANTHER" id="PTHR30329">
    <property type="entry name" value="STATOR ELEMENT OF FLAGELLAR MOTOR COMPLEX"/>
    <property type="match status" value="1"/>
</dbReference>
<dbReference type="CDD" id="cd07185">
    <property type="entry name" value="OmpA_C-like"/>
    <property type="match status" value="1"/>
</dbReference>
<dbReference type="Pfam" id="PF09865">
    <property type="entry name" value="DUF2092"/>
    <property type="match status" value="1"/>
</dbReference>